<dbReference type="GO" id="GO:0051782">
    <property type="term" value="P:negative regulation of cell division"/>
    <property type="evidence" value="ECO:0007669"/>
    <property type="project" value="TreeGrafter"/>
</dbReference>
<evidence type="ECO:0000313" key="4">
    <source>
        <dbReference type="EMBL" id="SYX82819.1"/>
    </source>
</evidence>
<dbReference type="InterPro" id="IPR050625">
    <property type="entry name" value="ParA/MinD_ATPase"/>
</dbReference>
<dbReference type="InterPro" id="IPR025501">
    <property type="entry name" value="MinD_FleN"/>
</dbReference>
<dbReference type="GO" id="GO:0005524">
    <property type="term" value="F:ATP binding"/>
    <property type="evidence" value="ECO:0007669"/>
    <property type="project" value="UniProtKB-KW"/>
</dbReference>
<dbReference type="InterPro" id="IPR033875">
    <property type="entry name" value="FlhG"/>
</dbReference>
<feature type="domain" description="AAA" evidence="3">
    <location>
        <begin position="39"/>
        <end position="198"/>
    </location>
</feature>
<evidence type="ECO:0000259" key="3">
    <source>
        <dbReference type="Pfam" id="PF13614"/>
    </source>
</evidence>
<dbReference type="Proteomes" id="UP000304148">
    <property type="component" value="Chromosome"/>
</dbReference>
<dbReference type="Pfam" id="PF13614">
    <property type="entry name" value="AAA_31"/>
    <property type="match status" value="1"/>
</dbReference>
<evidence type="ECO:0000313" key="5">
    <source>
        <dbReference type="Proteomes" id="UP000304148"/>
    </source>
</evidence>
<protein>
    <submittedName>
        <fullName evidence="4">ATPase affecting flagellar basal body localisation and number</fullName>
    </submittedName>
</protein>
<proteinExistence type="predicted"/>
<dbReference type="Gene3D" id="3.40.50.300">
    <property type="entry name" value="P-loop containing nucleotide triphosphate hydrolases"/>
    <property type="match status" value="1"/>
</dbReference>
<keyword evidence="4" id="KW-0969">Cilium</keyword>
<dbReference type="GO" id="GO:0009898">
    <property type="term" value="C:cytoplasmic side of plasma membrane"/>
    <property type="evidence" value="ECO:0007669"/>
    <property type="project" value="TreeGrafter"/>
</dbReference>
<dbReference type="PANTHER" id="PTHR43384">
    <property type="entry name" value="SEPTUM SITE-DETERMINING PROTEIN MIND HOMOLOG, CHLOROPLASTIC-RELATED"/>
    <property type="match status" value="1"/>
</dbReference>
<dbReference type="CDD" id="cd02038">
    <property type="entry name" value="FlhG-like"/>
    <property type="match status" value="1"/>
</dbReference>
<keyword evidence="4" id="KW-0282">Flagellum</keyword>
<dbReference type="AlphaFoldDB" id="A0A383R908"/>
<organism evidence="4 5">
    <name type="scientific">Paenibacillus alvei</name>
    <name type="common">Bacillus alvei</name>
    <dbReference type="NCBI Taxonomy" id="44250"/>
    <lineage>
        <taxon>Bacteria</taxon>
        <taxon>Bacillati</taxon>
        <taxon>Bacillota</taxon>
        <taxon>Bacilli</taxon>
        <taxon>Bacillales</taxon>
        <taxon>Paenibacillaceae</taxon>
        <taxon>Paenibacillus</taxon>
    </lineage>
</organism>
<name>A0A383R908_PAEAL</name>
<gene>
    <name evidence="4" type="primary">flhG</name>
    <name evidence="4" type="ORF">PBLR_11241</name>
</gene>
<reference evidence="5" key="1">
    <citation type="submission" date="2018-08" db="EMBL/GenBank/DDBJ databases">
        <authorList>
            <person name="Chevrot R."/>
        </authorList>
    </citation>
    <scope>NUCLEOTIDE SEQUENCE [LARGE SCALE GENOMIC DNA]</scope>
</reference>
<dbReference type="PIRSF" id="PIRSF003092">
    <property type="entry name" value="MinD"/>
    <property type="match status" value="1"/>
</dbReference>
<dbReference type="GO" id="GO:0016887">
    <property type="term" value="F:ATP hydrolysis activity"/>
    <property type="evidence" value="ECO:0007669"/>
    <property type="project" value="TreeGrafter"/>
</dbReference>
<keyword evidence="1" id="KW-0547">Nucleotide-binding</keyword>
<sequence length="304" mass="33308">MSYDQAEGLRQLVESRHERVGSTVSSRMAQGSSEVRSARIVAVTSGKGGVGKSNFTLNFALSLQDAGYRTLVFDADIGMGNIDVLLGATSGVSLMHVLRDGHSLQDIIQVGPRGMHYIPGGSGFQELLDMPSVHIKHFIQEMENWSSQYDVILFDTGAGLSKETMQFLSAADETLVVTTPEPTSIADAYALIKVVSAARPDHSFRLVINRASDWKEGSQTAERLSTVAERFLDRPIPTLGILYDDPHVMQAVKRQIPFSILYPQCIVAKQLRELATAYIHGIGQTGQAGGVKQFLRKWLGRWSS</sequence>
<dbReference type="InterPro" id="IPR025669">
    <property type="entry name" value="AAA_dom"/>
</dbReference>
<dbReference type="RefSeq" id="WP_138185043.1">
    <property type="nucleotide sequence ID" value="NZ_LS992241.1"/>
</dbReference>
<keyword evidence="2" id="KW-0067">ATP-binding</keyword>
<dbReference type="PANTHER" id="PTHR43384:SF4">
    <property type="entry name" value="CELLULOSE BIOSYNTHESIS PROTEIN BCSQ-RELATED"/>
    <property type="match status" value="1"/>
</dbReference>
<dbReference type="GO" id="GO:0005829">
    <property type="term" value="C:cytosol"/>
    <property type="evidence" value="ECO:0007669"/>
    <property type="project" value="TreeGrafter"/>
</dbReference>
<keyword evidence="4" id="KW-0966">Cell projection</keyword>
<dbReference type="EMBL" id="LS992241">
    <property type="protein sequence ID" value="SYX82819.1"/>
    <property type="molecule type" value="Genomic_DNA"/>
</dbReference>
<dbReference type="SUPFAM" id="SSF52540">
    <property type="entry name" value="P-loop containing nucleoside triphosphate hydrolases"/>
    <property type="match status" value="1"/>
</dbReference>
<evidence type="ECO:0000256" key="1">
    <source>
        <dbReference type="ARBA" id="ARBA00022741"/>
    </source>
</evidence>
<dbReference type="InterPro" id="IPR027417">
    <property type="entry name" value="P-loop_NTPase"/>
</dbReference>
<accession>A0A383R908</accession>
<evidence type="ECO:0000256" key="2">
    <source>
        <dbReference type="ARBA" id="ARBA00022840"/>
    </source>
</evidence>